<dbReference type="CDD" id="cd07302">
    <property type="entry name" value="CHD"/>
    <property type="match status" value="1"/>
</dbReference>
<feature type="domain" description="HAMP" evidence="9">
    <location>
        <begin position="244"/>
        <end position="296"/>
    </location>
</feature>
<keyword evidence="4 7" id="KW-0812">Transmembrane</keyword>
<dbReference type="Proteomes" id="UP000317344">
    <property type="component" value="Chromosome"/>
</dbReference>
<dbReference type="GO" id="GO:0035556">
    <property type="term" value="P:intracellular signal transduction"/>
    <property type="evidence" value="ECO:0007669"/>
    <property type="project" value="InterPro"/>
</dbReference>
<dbReference type="Gene3D" id="6.10.340.10">
    <property type="match status" value="1"/>
</dbReference>
<keyword evidence="11" id="KW-1185">Reference proteome</keyword>
<feature type="transmembrane region" description="Helical" evidence="7">
    <location>
        <begin position="134"/>
        <end position="155"/>
    </location>
</feature>
<dbReference type="PANTHER" id="PTHR43081">
    <property type="entry name" value="ADENYLATE CYCLASE, TERMINAL-DIFFERENTIATION SPECIFIC-RELATED"/>
    <property type="match status" value="1"/>
</dbReference>
<dbReference type="OrthoDB" id="368920at2"/>
<dbReference type="InterPro" id="IPR001054">
    <property type="entry name" value="A/G_cyclase"/>
</dbReference>
<dbReference type="AlphaFoldDB" id="A0A516X627"/>
<feature type="domain" description="Guanylate cyclase" evidence="8">
    <location>
        <begin position="328"/>
        <end position="451"/>
    </location>
</feature>
<evidence type="ECO:0000313" key="11">
    <source>
        <dbReference type="Proteomes" id="UP000317344"/>
    </source>
</evidence>
<dbReference type="GO" id="GO:0005886">
    <property type="term" value="C:plasma membrane"/>
    <property type="evidence" value="ECO:0007669"/>
    <property type="project" value="UniProtKB-SubCell"/>
</dbReference>
<feature type="transmembrane region" description="Helical" evidence="7">
    <location>
        <begin position="16"/>
        <end position="39"/>
    </location>
</feature>
<evidence type="ECO:0000259" key="8">
    <source>
        <dbReference type="PROSITE" id="PS50125"/>
    </source>
</evidence>
<dbReference type="PROSITE" id="PS50885">
    <property type="entry name" value="HAMP"/>
    <property type="match status" value="1"/>
</dbReference>
<reference evidence="10 11" key="1">
    <citation type="submission" date="2019-07" db="EMBL/GenBank/DDBJ databases">
        <title>Tomitella cavernea sp. nov., an actinomycete isolated from soil.</title>
        <authorList>
            <person name="Cheng J."/>
        </authorList>
    </citation>
    <scope>NUCLEOTIDE SEQUENCE [LARGE SCALE GENOMIC DNA]</scope>
    <source>
        <strain evidence="10 11">HY188</strain>
    </source>
</reference>
<gene>
    <name evidence="10" type="ORF">FO059_15850</name>
</gene>
<protein>
    <submittedName>
        <fullName evidence="10">Adenylate/guanylate cyclase domain-containing protein</fullName>
    </submittedName>
</protein>
<dbReference type="Gene3D" id="3.30.70.1230">
    <property type="entry name" value="Nucleotide cyclase"/>
    <property type="match status" value="1"/>
</dbReference>
<dbReference type="InterPro" id="IPR050697">
    <property type="entry name" value="Adenylyl/Guanylyl_Cyclase_3/4"/>
</dbReference>
<organism evidence="10 11">
    <name type="scientific">Tomitella fengzijianii</name>
    <dbReference type="NCBI Taxonomy" id="2597660"/>
    <lineage>
        <taxon>Bacteria</taxon>
        <taxon>Bacillati</taxon>
        <taxon>Actinomycetota</taxon>
        <taxon>Actinomycetes</taxon>
        <taxon>Mycobacteriales</taxon>
        <taxon>Tomitella</taxon>
    </lineage>
</organism>
<name>A0A516X627_9ACTN</name>
<keyword evidence="3" id="KW-1003">Cell membrane</keyword>
<feature type="transmembrane region" description="Helical" evidence="7">
    <location>
        <begin position="109"/>
        <end position="128"/>
    </location>
</feature>
<dbReference type="InterPro" id="IPR029787">
    <property type="entry name" value="Nucleotide_cyclase"/>
</dbReference>
<dbReference type="KEGG" id="toy:FO059_15850"/>
<keyword evidence="6 7" id="KW-0472">Membrane</keyword>
<evidence type="ECO:0000259" key="9">
    <source>
        <dbReference type="PROSITE" id="PS50885"/>
    </source>
</evidence>
<dbReference type="GO" id="GO:0004016">
    <property type="term" value="F:adenylate cyclase activity"/>
    <property type="evidence" value="ECO:0007669"/>
    <property type="project" value="UniProtKB-ARBA"/>
</dbReference>
<dbReference type="SUPFAM" id="SSF55073">
    <property type="entry name" value="Nucleotide cyclase"/>
    <property type="match status" value="1"/>
</dbReference>
<evidence type="ECO:0000256" key="6">
    <source>
        <dbReference type="ARBA" id="ARBA00023136"/>
    </source>
</evidence>
<evidence type="ECO:0000256" key="3">
    <source>
        <dbReference type="ARBA" id="ARBA00022475"/>
    </source>
</evidence>
<dbReference type="SUPFAM" id="SSF158472">
    <property type="entry name" value="HAMP domain-like"/>
    <property type="match status" value="1"/>
</dbReference>
<dbReference type="Pfam" id="PF00211">
    <property type="entry name" value="Guanylate_cyc"/>
    <property type="match status" value="1"/>
</dbReference>
<evidence type="ECO:0000256" key="2">
    <source>
        <dbReference type="ARBA" id="ARBA00005381"/>
    </source>
</evidence>
<dbReference type="SMART" id="SM00044">
    <property type="entry name" value="CYCc"/>
    <property type="match status" value="1"/>
</dbReference>
<comment type="subcellular location">
    <subcellularLocation>
        <location evidence="1">Cell membrane</location>
        <topology evidence="1">Multi-pass membrane protein</topology>
    </subcellularLocation>
</comment>
<dbReference type="Pfam" id="PF00672">
    <property type="entry name" value="HAMP"/>
    <property type="match status" value="1"/>
</dbReference>
<keyword evidence="5 7" id="KW-1133">Transmembrane helix</keyword>
<dbReference type="RefSeq" id="WP_143909930.1">
    <property type="nucleotide sequence ID" value="NZ_CP041765.1"/>
</dbReference>
<feature type="transmembrane region" description="Helical" evidence="7">
    <location>
        <begin position="59"/>
        <end position="88"/>
    </location>
</feature>
<dbReference type="PROSITE" id="PS50125">
    <property type="entry name" value="GUANYLATE_CYCLASE_2"/>
    <property type="match status" value="1"/>
</dbReference>
<proteinExistence type="inferred from homology"/>
<sequence length="514" mass="54817">MQKQALQVRELVRRPVLAYAAKLMLAHLIGGVVVFLLVLEVLPLPTGVTPLRLDRANAVVFFVFMPFAAVMLLGGGLVAGRPILAWTARGGPPTPRERRATLRQPMRQLTVQVATWAVGLVVFLATNLQGGTQLITLVTVTITMGATTACAIAYVMGERELRGLVALAAASDPDATWRTSGIKARVMVIWLLSTAMPVFGVVLLAFPEAAGLNDRQTGPIGSAVFVLGILAIAVGGVGMLYVVRSIADPVRQVSDAMREVENGSTNARVSVYDGSEIGKLQAGFNRMVAGLAERELVRDLLSKHVGEDVARHAVEQGTALGGEIDDVAVLFTDIIGSTGLATVHRPEDVVGMLNEFFRVAVDVVDRNGGFINKFEGDAALAIFGTPQHLDDPAGAALRAARELRTEIMRLGIADAGIGVSSGPVVAGYVGASNRYEYTVIGDPVNEAARLTDLAKKRPGRVLASQRTIDAAGPSEQAHWRLRERVLLRGRGARTRLATPRRSSYPPELVGLQVR</sequence>
<feature type="transmembrane region" description="Helical" evidence="7">
    <location>
        <begin position="186"/>
        <end position="206"/>
    </location>
</feature>
<evidence type="ECO:0000256" key="5">
    <source>
        <dbReference type="ARBA" id="ARBA00022989"/>
    </source>
</evidence>
<dbReference type="InterPro" id="IPR003660">
    <property type="entry name" value="HAMP_dom"/>
</dbReference>
<dbReference type="SMART" id="SM00304">
    <property type="entry name" value="HAMP"/>
    <property type="match status" value="1"/>
</dbReference>
<evidence type="ECO:0000256" key="7">
    <source>
        <dbReference type="SAM" id="Phobius"/>
    </source>
</evidence>
<dbReference type="EMBL" id="CP041765">
    <property type="protein sequence ID" value="QDQ98525.1"/>
    <property type="molecule type" value="Genomic_DNA"/>
</dbReference>
<reference evidence="10 11" key="2">
    <citation type="submission" date="2019-07" db="EMBL/GenBank/DDBJ databases">
        <authorList>
            <person name="Huang Y."/>
        </authorList>
    </citation>
    <scope>NUCLEOTIDE SEQUENCE [LARGE SCALE GENOMIC DNA]</scope>
    <source>
        <strain evidence="10 11">HY188</strain>
    </source>
</reference>
<dbReference type="GO" id="GO:0006171">
    <property type="term" value="P:cAMP biosynthetic process"/>
    <property type="evidence" value="ECO:0007669"/>
    <property type="project" value="TreeGrafter"/>
</dbReference>
<comment type="similarity">
    <text evidence="2">Belongs to the adenylyl cyclase class-3 family.</text>
</comment>
<accession>A0A516X627</accession>
<dbReference type="PANTHER" id="PTHR43081:SF17">
    <property type="entry name" value="BLL5647 PROTEIN"/>
    <property type="match status" value="1"/>
</dbReference>
<evidence type="ECO:0000313" key="10">
    <source>
        <dbReference type="EMBL" id="QDQ98525.1"/>
    </source>
</evidence>
<dbReference type="CDD" id="cd06225">
    <property type="entry name" value="HAMP"/>
    <property type="match status" value="1"/>
</dbReference>
<evidence type="ECO:0000256" key="4">
    <source>
        <dbReference type="ARBA" id="ARBA00022692"/>
    </source>
</evidence>
<feature type="transmembrane region" description="Helical" evidence="7">
    <location>
        <begin position="218"/>
        <end position="243"/>
    </location>
</feature>
<evidence type="ECO:0000256" key="1">
    <source>
        <dbReference type="ARBA" id="ARBA00004651"/>
    </source>
</evidence>